<feature type="non-terminal residue" evidence="1">
    <location>
        <position position="66"/>
    </location>
</feature>
<reference evidence="1 2" key="1">
    <citation type="submission" date="2021-06" db="EMBL/GenBank/DDBJ databases">
        <authorList>
            <person name="Kallberg Y."/>
            <person name="Tangrot J."/>
            <person name="Rosling A."/>
        </authorList>
    </citation>
    <scope>NUCLEOTIDE SEQUENCE [LARGE SCALE GENOMIC DNA]</scope>
    <source>
        <strain evidence="1 2">120-4 pot B 10/14</strain>
    </source>
</reference>
<feature type="non-terminal residue" evidence="1">
    <location>
        <position position="1"/>
    </location>
</feature>
<dbReference type="EMBL" id="CAJVQB010140478">
    <property type="protein sequence ID" value="CAG8854614.1"/>
    <property type="molecule type" value="Genomic_DNA"/>
</dbReference>
<sequence>EKLIESIQEPINFVREIFERQSLKDEPFETFNAASDDEIERFWKAIHLIDDTVTRDDSTMEHIKQK</sequence>
<dbReference type="Proteomes" id="UP000789901">
    <property type="component" value="Unassembled WGS sequence"/>
</dbReference>
<gene>
    <name evidence="1" type="ORF">GMARGA_LOCUS43435</name>
</gene>
<name>A0ABN7XHB4_GIGMA</name>
<evidence type="ECO:0000313" key="1">
    <source>
        <dbReference type="EMBL" id="CAG8854614.1"/>
    </source>
</evidence>
<protein>
    <submittedName>
        <fullName evidence="1">10827_t:CDS:1</fullName>
    </submittedName>
</protein>
<evidence type="ECO:0000313" key="2">
    <source>
        <dbReference type="Proteomes" id="UP000789901"/>
    </source>
</evidence>
<organism evidence="1 2">
    <name type="scientific">Gigaspora margarita</name>
    <dbReference type="NCBI Taxonomy" id="4874"/>
    <lineage>
        <taxon>Eukaryota</taxon>
        <taxon>Fungi</taxon>
        <taxon>Fungi incertae sedis</taxon>
        <taxon>Mucoromycota</taxon>
        <taxon>Glomeromycotina</taxon>
        <taxon>Glomeromycetes</taxon>
        <taxon>Diversisporales</taxon>
        <taxon>Gigasporaceae</taxon>
        <taxon>Gigaspora</taxon>
    </lineage>
</organism>
<accession>A0ABN7XHB4</accession>
<keyword evidence="2" id="KW-1185">Reference proteome</keyword>
<proteinExistence type="predicted"/>
<comment type="caution">
    <text evidence="1">The sequence shown here is derived from an EMBL/GenBank/DDBJ whole genome shotgun (WGS) entry which is preliminary data.</text>
</comment>